<keyword evidence="2" id="KW-1185">Reference proteome</keyword>
<dbReference type="EMBL" id="LJYG01000085">
    <property type="protein sequence ID" value="KRQ10250.1"/>
    <property type="molecule type" value="Genomic_DNA"/>
</dbReference>
<evidence type="ECO:0000313" key="2">
    <source>
        <dbReference type="Proteomes" id="UP000051936"/>
    </source>
</evidence>
<dbReference type="AlphaFoldDB" id="A0A0R3DK33"/>
<protein>
    <submittedName>
        <fullName evidence="1">Uncharacterized protein</fullName>
    </submittedName>
</protein>
<organism evidence="1 2">
    <name type="scientific">Bradyrhizobium manausense</name>
    <dbReference type="NCBI Taxonomy" id="989370"/>
    <lineage>
        <taxon>Bacteria</taxon>
        <taxon>Pseudomonadati</taxon>
        <taxon>Pseudomonadota</taxon>
        <taxon>Alphaproteobacteria</taxon>
        <taxon>Hyphomicrobiales</taxon>
        <taxon>Nitrobacteraceae</taxon>
        <taxon>Bradyrhizobium</taxon>
    </lineage>
</organism>
<gene>
    <name evidence="1" type="ORF">AOQ71_20020</name>
</gene>
<sequence length="69" mass="7718">MSDITLAKVRGNFVERTLFPFVSLRQPENPMLKIERRALPAQGFLTANFDQPVHALALPLREAIPSESA</sequence>
<name>A0A0R3DK33_9BRAD</name>
<dbReference type="STRING" id="989370.AOQ71_20020"/>
<dbReference type="Proteomes" id="UP000051936">
    <property type="component" value="Unassembled WGS sequence"/>
</dbReference>
<evidence type="ECO:0000313" key="1">
    <source>
        <dbReference type="EMBL" id="KRQ10250.1"/>
    </source>
</evidence>
<accession>A0A0R3DK33</accession>
<reference evidence="1 2" key="1">
    <citation type="submission" date="2015-09" db="EMBL/GenBank/DDBJ databases">
        <title>Draft Genome Sequence of Bradyrhizobium manausense Strain BR 3351T, a Novel Symbiotic Nitrogen-Fixing Alphaproteobacterium Isolated from Brazilian Amazon Rain Forest.</title>
        <authorList>
            <person name="De Araujo J.L."/>
            <person name="Zilli J.E."/>
        </authorList>
    </citation>
    <scope>NUCLEOTIDE SEQUENCE [LARGE SCALE GENOMIC DNA]</scope>
    <source>
        <strain evidence="1 2">BR3351</strain>
    </source>
</reference>
<comment type="caution">
    <text evidence="1">The sequence shown here is derived from an EMBL/GenBank/DDBJ whole genome shotgun (WGS) entry which is preliminary data.</text>
</comment>
<proteinExistence type="predicted"/>